<dbReference type="PATRIC" id="fig|520767.4.peg.215"/>
<dbReference type="RefSeq" id="WP_068747389.1">
    <property type="nucleotide sequence ID" value="NZ_LOHZ01000015.1"/>
</dbReference>
<evidence type="ECO:0000313" key="5">
    <source>
        <dbReference type="Proteomes" id="UP000075737"/>
    </source>
</evidence>
<dbReference type="Pfam" id="PF09587">
    <property type="entry name" value="PGA_cap"/>
    <property type="match status" value="1"/>
</dbReference>
<feature type="transmembrane region" description="Helical" evidence="2">
    <location>
        <begin position="7"/>
        <end position="26"/>
    </location>
</feature>
<keyword evidence="2" id="KW-0812">Transmembrane</keyword>
<dbReference type="SUPFAM" id="SSF56300">
    <property type="entry name" value="Metallo-dependent phosphatases"/>
    <property type="match status" value="1"/>
</dbReference>
<organism evidence="4 5">
    <name type="scientific">Thermovenabulum gondwanense</name>
    <dbReference type="NCBI Taxonomy" id="520767"/>
    <lineage>
        <taxon>Bacteria</taxon>
        <taxon>Bacillati</taxon>
        <taxon>Bacillota</taxon>
        <taxon>Clostridia</taxon>
        <taxon>Thermosediminibacterales</taxon>
        <taxon>Thermosediminibacteraceae</taxon>
        <taxon>Thermovenabulum</taxon>
    </lineage>
</organism>
<name>A0A162N292_9FIRM</name>
<dbReference type="PANTHER" id="PTHR33393:SF12">
    <property type="entry name" value="CAPSULE BIOSYNTHESIS PROTEIN CAPA"/>
    <property type="match status" value="1"/>
</dbReference>
<sequence length="368" mass="42089">MKRSYKFIIILIPVLLFFSFFILWHFKIGIFKEMAVFAVSDKEKENNVPAEEDIQETSKTVEISLIAAGDVMMHVPQIRSGYDEKTQKYNFDYFFDEVREDILSGDVAIANLETTLAGKERRYTGFPLFNAPDEIADALKNAGFDIIVTSNNHSMDRGEEGVLRTIQVLKQRGLINVGTNSNEQEDILRIIDVKNVKIGFLAYTYGTNGITVKKPFLVNIIDENNILDDISRSKKKVDVLVVYFHFGNEYQRTPSRFQKDLSQKVIKQGADIVLGSHPHVVQPGEFVVFENNNGVQKKYIRYSLGNLISAQKFPYTDEGLILKIILEVDKKDNKVDVKDVKEIPTWVHRYRDNGLVKFIVKKGIKPLN</sequence>
<evidence type="ECO:0000256" key="2">
    <source>
        <dbReference type="SAM" id="Phobius"/>
    </source>
</evidence>
<dbReference type="PANTHER" id="PTHR33393">
    <property type="entry name" value="POLYGLUTAMINE SYNTHESIS ACCESSORY PROTEIN RV0574C-RELATED"/>
    <property type="match status" value="1"/>
</dbReference>
<dbReference type="CDD" id="cd07381">
    <property type="entry name" value="MPP_CapA"/>
    <property type="match status" value="1"/>
</dbReference>
<reference evidence="4 5" key="1">
    <citation type="submission" date="2015-12" db="EMBL/GenBank/DDBJ databases">
        <title>Draft genome of Thermovenabulum gondwanense isolated from a red thermophilic microbial mat colonisisng an outflow channel of a bore well.</title>
        <authorList>
            <person name="Patel B.K."/>
        </authorList>
    </citation>
    <scope>NUCLEOTIDE SEQUENCE [LARGE SCALE GENOMIC DNA]</scope>
    <source>
        <strain evidence="4 5">R270</strain>
    </source>
</reference>
<accession>A0A162N292</accession>
<comment type="caution">
    <text evidence="4">The sequence shown here is derived from an EMBL/GenBank/DDBJ whole genome shotgun (WGS) entry which is preliminary data.</text>
</comment>
<evidence type="ECO:0000256" key="1">
    <source>
        <dbReference type="ARBA" id="ARBA00005662"/>
    </source>
</evidence>
<feature type="domain" description="Capsule synthesis protein CapA" evidence="3">
    <location>
        <begin position="64"/>
        <end position="311"/>
    </location>
</feature>
<evidence type="ECO:0000313" key="4">
    <source>
        <dbReference type="EMBL" id="KYO68697.1"/>
    </source>
</evidence>
<comment type="similarity">
    <text evidence="1">Belongs to the CapA family.</text>
</comment>
<dbReference type="Gene3D" id="3.60.21.10">
    <property type="match status" value="1"/>
</dbReference>
<dbReference type="STRING" id="520767.ATZ99_02060"/>
<dbReference type="InterPro" id="IPR052169">
    <property type="entry name" value="CW_Biosynth-Accessory"/>
</dbReference>
<keyword evidence="5" id="KW-1185">Reference proteome</keyword>
<dbReference type="SMART" id="SM00854">
    <property type="entry name" value="PGA_cap"/>
    <property type="match status" value="1"/>
</dbReference>
<dbReference type="EMBL" id="LOHZ01000015">
    <property type="protein sequence ID" value="KYO68697.1"/>
    <property type="molecule type" value="Genomic_DNA"/>
</dbReference>
<dbReference type="AlphaFoldDB" id="A0A162N292"/>
<evidence type="ECO:0000259" key="3">
    <source>
        <dbReference type="SMART" id="SM00854"/>
    </source>
</evidence>
<proteinExistence type="inferred from homology"/>
<protein>
    <submittedName>
        <fullName evidence="4">Capsule biosynthesis protein CapA</fullName>
    </submittedName>
</protein>
<keyword evidence="2" id="KW-0472">Membrane</keyword>
<dbReference type="InterPro" id="IPR029052">
    <property type="entry name" value="Metallo-depent_PP-like"/>
</dbReference>
<dbReference type="OrthoDB" id="9810906at2"/>
<keyword evidence="2" id="KW-1133">Transmembrane helix</keyword>
<dbReference type="Proteomes" id="UP000075737">
    <property type="component" value="Unassembled WGS sequence"/>
</dbReference>
<gene>
    <name evidence="4" type="primary">capA</name>
    <name evidence="4" type="ORF">ATZ99_02060</name>
</gene>
<dbReference type="InterPro" id="IPR019079">
    <property type="entry name" value="Capsule_synth_CapA"/>
</dbReference>